<reference evidence="10 11" key="1">
    <citation type="submission" date="2019-04" db="EMBL/GenBank/DDBJ databases">
        <title>Sphingobacterium olei sp. nov., isolated from oil-contaminated soil.</title>
        <authorList>
            <person name="Liu B."/>
        </authorList>
    </citation>
    <scope>NUCLEOTIDE SEQUENCE [LARGE SCALE GENOMIC DNA]</scope>
    <source>
        <strain evidence="10 11">Y3L14</strain>
    </source>
</reference>
<name>A0A4U0H320_9SPHI</name>
<protein>
    <submittedName>
        <fullName evidence="10">L,D-transpeptidase</fullName>
    </submittedName>
</protein>
<feature type="compositionally biased region" description="Polar residues" evidence="8">
    <location>
        <begin position="1"/>
        <end position="10"/>
    </location>
</feature>
<evidence type="ECO:0000256" key="3">
    <source>
        <dbReference type="ARBA" id="ARBA00022679"/>
    </source>
</evidence>
<sequence length="337" mass="38405">MSIVVSCNNKTRQEAKESARRDSLERVKKDSIERIKKAEEEERRRPITAADINLSKELTFDKYTLEDTYPYKDTVRVFQWEKIKEKLAIIENFQRQDINYAVLQNYKNKNREAPVVANFKRNAYKRVSDTLGVERYQSTPLYAVGDAKVPLIYGRDGSLVKLLSSDTLDMVKVEGLTNVEGAWEVPRRYVKLIGDTVDFYHAVVVDVTNQNICTLEKSGKGWIIRSMNPATTGRHLPPHAMETPVGIFLVQEQKSKMYYVKDGTKNIEGFAPYASRFTNGAYIHGVPVNNPKGKIIEYSWSLGTTPRSHMCVRNASSHAKFVFDLVKPMASLVIVID</sequence>
<dbReference type="InterPro" id="IPR038063">
    <property type="entry name" value="Transpep_catalytic_dom"/>
</dbReference>
<evidence type="ECO:0000256" key="6">
    <source>
        <dbReference type="ARBA" id="ARBA00023316"/>
    </source>
</evidence>
<evidence type="ECO:0000313" key="11">
    <source>
        <dbReference type="Proteomes" id="UP000309872"/>
    </source>
</evidence>
<dbReference type="Proteomes" id="UP000309872">
    <property type="component" value="Unassembled WGS sequence"/>
</dbReference>
<proteinExistence type="inferred from homology"/>
<keyword evidence="3" id="KW-0808">Transferase</keyword>
<dbReference type="GO" id="GO:0004180">
    <property type="term" value="F:carboxypeptidase activity"/>
    <property type="evidence" value="ECO:0007669"/>
    <property type="project" value="UniProtKB-ARBA"/>
</dbReference>
<evidence type="ECO:0000256" key="5">
    <source>
        <dbReference type="ARBA" id="ARBA00022984"/>
    </source>
</evidence>
<keyword evidence="6 7" id="KW-0961">Cell wall biogenesis/degradation</keyword>
<evidence type="ECO:0000256" key="1">
    <source>
        <dbReference type="ARBA" id="ARBA00004752"/>
    </source>
</evidence>
<comment type="similarity">
    <text evidence="2">Belongs to the YkuD family.</text>
</comment>
<dbReference type="PROSITE" id="PS52029">
    <property type="entry name" value="LD_TPASE"/>
    <property type="match status" value="1"/>
</dbReference>
<comment type="caution">
    <text evidence="10">The sequence shown here is derived from an EMBL/GenBank/DDBJ whole genome shotgun (WGS) entry which is preliminary data.</text>
</comment>
<accession>A0A4U0H320</accession>
<dbReference type="OrthoDB" id="92744at2"/>
<keyword evidence="11" id="KW-1185">Reference proteome</keyword>
<dbReference type="CDD" id="cd16913">
    <property type="entry name" value="YkuD_like"/>
    <property type="match status" value="1"/>
</dbReference>
<dbReference type="GO" id="GO:0008360">
    <property type="term" value="P:regulation of cell shape"/>
    <property type="evidence" value="ECO:0007669"/>
    <property type="project" value="UniProtKB-UniRule"/>
</dbReference>
<evidence type="ECO:0000256" key="8">
    <source>
        <dbReference type="SAM" id="MobiDB-lite"/>
    </source>
</evidence>
<dbReference type="EMBL" id="SUKA01000003">
    <property type="protein sequence ID" value="TJY66063.1"/>
    <property type="molecule type" value="Genomic_DNA"/>
</dbReference>
<evidence type="ECO:0000313" key="10">
    <source>
        <dbReference type="EMBL" id="TJY66063.1"/>
    </source>
</evidence>
<dbReference type="InterPro" id="IPR005490">
    <property type="entry name" value="LD_TPept_cat_dom"/>
</dbReference>
<comment type="pathway">
    <text evidence="1 7">Cell wall biogenesis; peptidoglycan biosynthesis.</text>
</comment>
<dbReference type="AlphaFoldDB" id="A0A4U0H320"/>
<feature type="active site" description="Proton donor/acceptor" evidence="7">
    <location>
        <position position="284"/>
    </location>
</feature>
<dbReference type="GO" id="GO:0016740">
    <property type="term" value="F:transferase activity"/>
    <property type="evidence" value="ECO:0007669"/>
    <property type="project" value="UniProtKB-KW"/>
</dbReference>
<feature type="region of interest" description="Disordered" evidence="8">
    <location>
        <begin position="1"/>
        <end position="23"/>
    </location>
</feature>
<evidence type="ECO:0000259" key="9">
    <source>
        <dbReference type="PROSITE" id="PS52029"/>
    </source>
</evidence>
<feature type="compositionally biased region" description="Basic and acidic residues" evidence="8">
    <location>
        <begin position="11"/>
        <end position="23"/>
    </location>
</feature>
<dbReference type="GO" id="GO:0071555">
    <property type="term" value="P:cell wall organization"/>
    <property type="evidence" value="ECO:0007669"/>
    <property type="project" value="UniProtKB-UniRule"/>
</dbReference>
<feature type="active site" description="Nucleophile" evidence="7">
    <location>
        <position position="311"/>
    </location>
</feature>
<feature type="domain" description="L,D-TPase catalytic" evidence="9">
    <location>
        <begin position="201"/>
        <end position="336"/>
    </location>
</feature>
<dbReference type="SUPFAM" id="SSF141523">
    <property type="entry name" value="L,D-transpeptidase catalytic domain-like"/>
    <property type="match status" value="1"/>
</dbReference>
<keyword evidence="5 7" id="KW-0573">Peptidoglycan synthesis</keyword>
<evidence type="ECO:0000256" key="7">
    <source>
        <dbReference type="PROSITE-ProRule" id="PRU01373"/>
    </source>
</evidence>
<dbReference type="UniPathway" id="UPA00219"/>
<evidence type="ECO:0000256" key="4">
    <source>
        <dbReference type="ARBA" id="ARBA00022960"/>
    </source>
</evidence>
<gene>
    <name evidence="10" type="ORF">FAZ19_10685</name>
</gene>
<dbReference type="Pfam" id="PF03734">
    <property type="entry name" value="YkuD"/>
    <property type="match status" value="1"/>
</dbReference>
<dbReference type="GO" id="GO:0009252">
    <property type="term" value="P:peptidoglycan biosynthetic process"/>
    <property type="evidence" value="ECO:0007669"/>
    <property type="project" value="UniProtKB-UniPathway"/>
</dbReference>
<organism evidence="10 11">
    <name type="scientific">Sphingobacterium alkalisoli</name>
    <dbReference type="NCBI Taxonomy" id="1874115"/>
    <lineage>
        <taxon>Bacteria</taxon>
        <taxon>Pseudomonadati</taxon>
        <taxon>Bacteroidota</taxon>
        <taxon>Sphingobacteriia</taxon>
        <taxon>Sphingobacteriales</taxon>
        <taxon>Sphingobacteriaceae</taxon>
        <taxon>Sphingobacterium</taxon>
    </lineage>
</organism>
<keyword evidence="4 7" id="KW-0133">Cell shape</keyword>
<evidence type="ECO:0000256" key="2">
    <source>
        <dbReference type="ARBA" id="ARBA00005992"/>
    </source>
</evidence>
<dbReference type="Gene3D" id="2.40.440.10">
    <property type="entry name" value="L,D-transpeptidase catalytic domain-like"/>
    <property type="match status" value="1"/>
</dbReference>